<dbReference type="Gene3D" id="1.20.5.4130">
    <property type="match status" value="1"/>
</dbReference>
<reference evidence="5" key="1">
    <citation type="submission" date="2018-01" db="EMBL/GenBank/DDBJ databases">
        <authorList>
            <person name="Mao J.F."/>
        </authorList>
    </citation>
    <scope>NUCLEOTIDE SEQUENCE</scope>
    <source>
        <strain evidence="5">Huo1</strain>
        <tissue evidence="5">Leaf</tissue>
    </source>
</reference>
<keyword evidence="1" id="KW-0677">Repeat</keyword>
<keyword evidence="3" id="KW-0611">Plant defense</keyword>
<keyword evidence="6" id="KW-1185">Reference proteome</keyword>
<dbReference type="Proteomes" id="UP000298416">
    <property type="component" value="Unassembled WGS sequence"/>
</dbReference>
<evidence type="ECO:0000313" key="5">
    <source>
        <dbReference type="EMBL" id="KAG6425831.1"/>
    </source>
</evidence>
<evidence type="ECO:0000256" key="3">
    <source>
        <dbReference type="ARBA" id="ARBA00022821"/>
    </source>
</evidence>
<comment type="caution">
    <text evidence="5">The sequence shown here is derived from an EMBL/GenBank/DDBJ whole genome shotgun (WGS) entry which is preliminary data.</text>
</comment>
<dbReference type="InterPro" id="IPR041118">
    <property type="entry name" value="Rx_N"/>
</dbReference>
<name>A0A8X9A2Y3_SALSN</name>
<keyword evidence="2" id="KW-0547">Nucleotide-binding</keyword>
<feature type="domain" description="Disease resistance N-terminal" evidence="4">
    <location>
        <begin position="20"/>
        <end position="74"/>
    </location>
</feature>
<accession>A0A8X9A2Y3</accession>
<evidence type="ECO:0000259" key="4">
    <source>
        <dbReference type="Pfam" id="PF18052"/>
    </source>
</evidence>
<protein>
    <recommendedName>
        <fullName evidence="4">Disease resistance N-terminal domain-containing protein</fullName>
    </recommendedName>
</protein>
<organism evidence="5">
    <name type="scientific">Salvia splendens</name>
    <name type="common">Scarlet sage</name>
    <dbReference type="NCBI Taxonomy" id="180675"/>
    <lineage>
        <taxon>Eukaryota</taxon>
        <taxon>Viridiplantae</taxon>
        <taxon>Streptophyta</taxon>
        <taxon>Embryophyta</taxon>
        <taxon>Tracheophyta</taxon>
        <taxon>Spermatophyta</taxon>
        <taxon>Magnoliopsida</taxon>
        <taxon>eudicotyledons</taxon>
        <taxon>Gunneridae</taxon>
        <taxon>Pentapetalae</taxon>
        <taxon>asterids</taxon>
        <taxon>lamiids</taxon>
        <taxon>Lamiales</taxon>
        <taxon>Lamiaceae</taxon>
        <taxon>Nepetoideae</taxon>
        <taxon>Mentheae</taxon>
        <taxon>Salviinae</taxon>
        <taxon>Salvia</taxon>
        <taxon>Salvia subgen. Calosphace</taxon>
        <taxon>core Calosphace</taxon>
    </lineage>
</organism>
<sequence>MDDAIEIIAQNPHELFSYGIGVSDKLKHLIKEIKMIKAYLADAARNLQTEQFREMDLERQLKEVVYDVVDAIEASSSRRAAAMTKITCFRLALIKQLDVVVERSLDSIKSRKLDPITNRIKSYMILGTQQTQSTETIQRYY</sequence>
<evidence type="ECO:0000256" key="2">
    <source>
        <dbReference type="ARBA" id="ARBA00022741"/>
    </source>
</evidence>
<proteinExistence type="predicted"/>
<dbReference type="GO" id="GO:0006952">
    <property type="term" value="P:defense response"/>
    <property type="evidence" value="ECO:0007669"/>
    <property type="project" value="UniProtKB-KW"/>
</dbReference>
<evidence type="ECO:0000313" key="6">
    <source>
        <dbReference type="Proteomes" id="UP000298416"/>
    </source>
</evidence>
<dbReference type="AlphaFoldDB" id="A0A8X9A2Y3"/>
<gene>
    <name evidence="5" type="ORF">SASPL_110036</name>
</gene>
<evidence type="ECO:0000256" key="1">
    <source>
        <dbReference type="ARBA" id="ARBA00022737"/>
    </source>
</evidence>
<dbReference type="EMBL" id="PNBA02000004">
    <property type="protein sequence ID" value="KAG6425831.1"/>
    <property type="molecule type" value="Genomic_DNA"/>
</dbReference>
<dbReference type="GO" id="GO:0000166">
    <property type="term" value="F:nucleotide binding"/>
    <property type="evidence" value="ECO:0007669"/>
    <property type="project" value="UniProtKB-KW"/>
</dbReference>
<reference evidence="5" key="2">
    <citation type="submission" date="2020-08" db="EMBL/GenBank/DDBJ databases">
        <title>Plant Genome Project.</title>
        <authorList>
            <person name="Zhang R.-G."/>
        </authorList>
    </citation>
    <scope>NUCLEOTIDE SEQUENCE</scope>
    <source>
        <strain evidence="5">Huo1</strain>
        <tissue evidence="5">Leaf</tissue>
    </source>
</reference>
<dbReference type="Pfam" id="PF18052">
    <property type="entry name" value="Rx_N"/>
    <property type="match status" value="1"/>
</dbReference>